<comment type="similarity">
    <text evidence="2 7">Belongs to the NOP10 family.</text>
</comment>
<accession>A0A9E7TLY5</accession>
<dbReference type="Proteomes" id="UP001060368">
    <property type="component" value="Chromosome"/>
</dbReference>
<evidence type="ECO:0000256" key="3">
    <source>
        <dbReference type="ARBA" id="ARBA00018821"/>
    </source>
</evidence>
<evidence type="ECO:0000256" key="2">
    <source>
        <dbReference type="ARBA" id="ARBA00009462"/>
    </source>
</evidence>
<proteinExistence type="inferred from homology"/>
<gene>
    <name evidence="7" type="primary">nop10</name>
    <name evidence="8" type="ORF">L6E24_01455</name>
</gene>
<dbReference type="Pfam" id="PF04135">
    <property type="entry name" value="Nop10p"/>
    <property type="match status" value="1"/>
</dbReference>
<dbReference type="AlphaFoldDB" id="A0A9E7TLY5"/>
<dbReference type="GO" id="GO:0030515">
    <property type="term" value="F:snoRNA binding"/>
    <property type="evidence" value="ECO:0007669"/>
    <property type="project" value="InterPro"/>
</dbReference>
<dbReference type="SUPFAM" id="SSF144210">
    <property type="entry name" value="Nop10-like SnoRNP"/>
    <property type="match status" value="1"/>
</dbReference>
<dbReference type="KEGG" id="mend:L6E24_01455"/>
<sequence>MTRHIRCCPKDSRYSLSSVCPVCGGSTVIAHPPRFSPQDRYGKYRREVRRNEGYNY</sequence>
<dbReference type="InterPro" id="IPR007264">
    <property type="entry name" value="H/ACA_rnp_Nop10"/>
</dbReference>
<evidence type="ECO:0000313" key="8">
    <source>
        <dbReference type="EMBL" id="UUX92821.1"/>
    </source>
</evidence>
<evidence type="ECO:0000256" key="7">
    <source>
        <dbReference type="HAMAP-Rule" id="MF_00803"/>
    </source>
</evidence>
<evidence type="ECO:0000256" key="6">
    <source>
        <dbReference type="ARBA" id="ARBA00023274"/>
    </source>
</evidence>
<dbReference type="GO" id="GO:0001522">
    <property type="term" value="P:pseudouridine synthesis"/>
    <property type="evidence" value="ECO:0007669"/>
    <property type="project" value="InterPro"/>
</dbReference>
<evidence type="ECO:0000256" key="4">
    <source>
        <dbReference type="ARBA" id="ARBA00022517"/>
    </source>
</evidence>
<evidence type="ECO:0000256" key="5">
    <source>
        <dbReference type="ARBA" id="ARBA00022552"/>
    </source>
</evidence>
<dbReference type="GO" id="GO:0006364">
    <property type="term" value="P:rRNA processing"/>
    <property type="evidence" value="ECO:0007669"/>
    <property type="project" value="UniProtKB-UniRule"/>
</dbReference>
<keyword evidence="9" id="KW-1185">Reference proteome</keyword>
<keyword evidence="6 7" id="KW-0687">Ribonucleoprotein</keyword>
<dbReference type="EMBL" id="CP096115">
    <property type="protein sequence ID" value="UUX92821.1"/>
    <property type="molecule type" value="Genomic_DNA"/>
</dbReference>
<reference evidence="8" key="1">
    <citation type="submission" date="2022-04" db="EMBL/GenBank/DDBJ databases">
        <title>Complete genome of Methanoplanus endosymbiosus DSM 3599.</title>
        <authorList>
            <person name="Chen S.-C."/>
            <person name="You Y.-T."/>
            <person name="Zhou Y.-Z."/>
            <person name="Lai M.-C."/>
        </authorList>
    </citation>
    <scope>NUCLEOTIDE SEQUENCE</scope>
    <source>
        <strain evidence="8">DSM 3599</strain>
    </source>
</reference>
<keyword evidence="4 7" id="KW-0690">Ribosome biogenesis</keyword>
<dbReference type="InterPro" id="IPR036756">
    <property type="entry name" value="H/ACA_rnp_Nop10_sf"/>
</dbReference>
<dbReference type="GeneID" id="74306320"/>
<keyword evidence="5 7" id="KW-0698">rRNA processing</keyword>
<dbReference type="HAMAP" id="MF_00803">
    <property type="entry name" value="Nop10"/>
    <property type="match status" value="1"/>
</dbReference>
<dbReference type="InterPro" id="IPR023532">
    <property type="entry name" value="Nop10_arc-typ"/>
</dbReference>
<evidence type="ECO:0000256" key="1">
    <source>
        <dbReference type="ARBA" id="ARBA00002325"/>
    </source>
</evidence>
<name>A0A9E7TLY5_9EURY</name>
<dbReference type="RefSeq" id="WP_257742965.1">
    <property type="nucleotide sequence ID" value="NZ_CP096115.1"/>
</dbReference>
<dbReference type="Gene3D" id="2.20.28.40">
    <property type="entry name" value="H/ACA ribonucleoprotein complex, subunit Nop10"/>
    <property type="match status" value="1"/>
</dbReference>
<evidence type="ECO:0000313" key="9">
    <source>
        <dbReference type="Proteomes" id="UP001060368"/>
    </source>
</evidence>
<protein>
    <recommendedName>
        <fullName evidence="3 7">Ribosome biogenesis protein Nop10</fullName>
    </recommendedName>
</protein>
<comment type="function">
    <text evidence="1 7">Involved in ribosome biogenesis; more specifically in 18S rRNA pseudouridylation and in cleavage of pre-rRNA.</text>
</comment>
<dbReference type="GO" id="GO:1990904">
    <property type="term" value="C:ribonucleoprotein complex"/>
    <property type="evidence" value="ECO:0007669"/>
    <property type="project" value="UniProtKB-KW"/>
</dbReference>
<organism evidence="8 9">
    <name type="scientific">Methanoplanus endosymbiosus</name>
    <dbReference type="NCBI Taxonomy" id="33865"/>
    <lineage>
        <taxon>Archaea</taxon>
        <taxon>Methanobacteriati</taxon>
        <taxon>Methanobacteriota</taxon>
        <taxon>Stenosarchaea group</taxon>
        <taxon>Methanomicrobia</taxon>
        <taxon>Methanomicrobiales</taxon>
        <taxon>Methanomicrobiaceae</taxon>
        <taxon>Methanoplanus</taxon>
    </lineage>
</organism>
<dbReference type="NCBIfam" id="NF009623">
    <property type="entry name" value="PRK13130.1"/>
    <property type="match status" value="1"/>
</dbReference>